<dbReference type="Proteomes" id="UP000011529">
    <property type="component" value="Unassembled WGS sequence"/>
</dbReference>
<dbReference type="EMBL" id="ANMO01000097">
    <property type="protein sequence ID" value="EMB17470.1"/>
    <property type="molecule type" value="Genomic_DNA"/>
</dbReference>
<comment type="caution">
    <text evidence="1">The sequence shown here is derived from an EMBL/GenBank/DDBJ whole genome shotgun (WGS) entry which is preliminary data.</text>
</comment>
<reference evidence="1" key="1">
    <citation type="submission" date="2012-11" db="EMBL/GenBank/DDBJ databases">
        <title>Permanent draft genomes of Rhodopirellula europaea strain SH398 and 6C.</title>
        <authorList>
            <person name="Richter M."/>
            <person name="Richter-Heitmann T."/>
            <person name="Frank C."/>
            <person name="Harder J."/>
            <person name="Glockner F.O."/>
        </authorList>
    </citation>
    <scope>NUCLEOTIDE SEQUENCE</scope>
    <source>
        <strain evidence="1">6C</strain>
    </source>
</reference>
<reference evidence="1" key="2">
    <citation type="journal article" date="2013" name="Mar. Genomics">
        <title>Expression of sulfatases in Rhodopirellula baltica and the diversity of sulfatases in the genus Rhodopirellula.</title>
        <authorList>
            <person name="Wegner C.E."/>
            <person name="Richter-Heitmann T."/>
            <person name="Klindworth A."/>
            <person name="Klockow C."/>
            <person name="Richter M."/>
            <person name="Achstetter T."/>
            <person name="Glockner F.O."/>
            <person name="Harder J."/>
        </authorList>
    </citation>
    <scope>NUCLEOTIDE SEQUENCE [LARGE SCALE GENOMIC DNA]</scope>
    <source>
        <strain evidence="1">6C</strain>
    </source>
</reference>
<organism evidence="1 2">
    <name type="scientific">Rhodopirellula europaea 6C</name>
    <dbReference type="NCBI Taxonomy" id="1263867"/>
    <lineage>
        <taxon>Bacteria</taxon>
        <taxon>Pseudomonadati</taxon>
        <taxon>Planctomycetota</taxon>
        <taxon>Planctomycetia</taxon>
        <taxon>Pirellulales</taxon>
        <taxon>Pirellulaceae</taxon>
        <taxon>Rhodopirellula</taxon>
    </lineage>
</organism>
<name>M2AK16_9BACT</name>
<keyword evidence="2" id="KW-1185">Reference proteome</keyword>
<protein>
    <submittedName>
        <fullName evidence="1">Uncharacterized protein</fullName>
    </submittedName>
</protein>
<accession>M2AK16</accession>
<gene>
    <name evidence="1" type="ORF">RE6C_02008</name>
</gene>
<evidence type="ECO:0000313" key="2">
    <source>
        <dbReference type="Proteomes" id="UP000011529"/>
    </source>
</evidence>
<proteinExistence type="predicted"/>
<dbReference type="AlphaFoldDB" id="M2AK16"/>
<evidence type="ECO:0000313" key="1">
    <source>
        <dbReference type="EMBL" id="EMB17470.1"/>
    </source>
</evidence>
<sequence length="54" mass="5780">MAFAPIVVFAIVLVRNRGSLQRWPARSVHLGAASCFIASATANSLFAIRSSFLS</sequence>